<dbReference type="GO" id="GO:0016020">
    <property type="term" value="C:membrane"/>
    <property type="evidence" value="ECO:0007669"/>
    <property type="project" value="UniProtKB-SubCell"/>
</dbReference>
<protein>
    <recommendedName>
        <fullName evidence="6">O-antigen ligase-related domain-containing protein</fullName>
    </recommendedName>
</protein>
<dbReference type="RefSeq" id="WP_088385997.1">
    <property type="nucleotide sequence ID" value="NZ_NIOF01000007.1"/>
</dbReference>
<dbReference type="InterPro" id="IPR051533">
    <property type="entry name" value="WaaL-like"/>
</dbReference>
<dbReference type="Pfam" id="PF04932">
    <property type="entry name" value="Wzy_C"/>
    <property type="match status" value="1"/>
</dbReference>
<comment type="subcellular location">
    <subcellularLocation>
        <location evidence="1">Membrane</location>
        <topology evidence="1">Multi-pass membrane protein</topology>
    </subcellularLocation>
</comment>
<dbReference type="PANTHER" id="PTHR37422:SF13">
    <property type="entry name" value="LIPOPOLYSACCHARIDE BIOSYNTHESIS PROTEIN PA4999-RELATED"/>
    <property type="match status" value="1"/>
</dbReference>
<proteinExistence type="predicted"/>
<keyword evidence="2 5" id="KW-0812">Transmembrane</keyword>
<feature type="transmembrane region" description="Helical" evidence="5">
    <location>
        <begin position="179"/>
        <end position="196"/>
    </location>
</feature>
<name>A0A246J761_9BURK</name>
<comment type="caution">
    <text evidence="7">The sequence shown here is derived from an EMBL/GenBank/DDBJ whole genome shotgun (WGS) entry which is preliminary data.</text>
</comment>
<feature type="transmembrane region" description="Helical" evidence="5">
    <location>
        <begin position="304"/>
        <end position="329"/>
    </location>
</feature>
<dbReference type="OrthoDB" id="5735959at2"/>
<evidence type="ECO:0000256" key="5">
    <source>
        <dbReference type="SAM" id="Phobius"/>
    </source>
</evidence>
<feature type="transmembrane region" description="Helical" evidence="5">
    <location>
        <begin position="82"/>
        <end position="100"/>
    </location>
</feature>
<keyword evidence="8" id="KW-1185">Reference proteome</keyword>
<keyword evidence="3 5" id="KW-1133">Transmembrane helix</keyword>
<feature type="transmembrane region" description="Helical" evidence="5">
    <location>
        <begin position="59"/>
        <end position="76"/>
    </location>
</feature>
<feature type="domain" description="O-antigen ligase-related" evidence="6">
    <location>
        <begin position="191"/>
        <end position="320"/>
    </location>
</feature>
<evidence type="ECO:0000256" key="2">
    <source>
        <dbReference type="ARBA" id="ARBA00022692"/>
    </source>
</evidence>
<dbReference type="EMBL" id="NIOF01000007">
    <property type="protein sequence ID" value="OWQ88473.1"/>
    <property type="molecule type" value="Genomic_DNA"/>
</dbReference>
<gene>
    <name evidence="7" type="ORF">CDN99_16600</name>
</gene>
<sequence length="465" mass="50277">MLPLLAAGALWIIPLTTLLVSDRFGAHDYSRVVEVMMLTGCAVVWAWGRRGRPVAPGMAGWMAWALAVCVLLSAAMAHHPWIAAREVTVAAGLIVFALAIRDALSEQRLRMLLTVLAATAFGYGLVVYVPLVLAVSAGATIYTYDLVVGFDNPRFLNHCQSVAIPLLILAATWRPVRPLQRWVALIAATMACGILGFCNARASVLATLAATLVPLIILGRRAFRFSFTLLLVLAIGGIGMTYVAWDWPRTLDEFTSIEALTQLNFRNYLIRHALQLWWSAPWLGVGPMHFADSPNSVAAHPHNAYLQILCEYGVFAAGLVLALLCRAGWSLLRVTRAIRLEGGSDSAQNELAAAMVGTMAAVLVDALFSGSFVMPLSQLWCAMAIGMAAWFHRAKSGISPGVAASGLARSSAARWVVCLALLLLSLQSLQELMSLPVPALLTAEQPSVPRGLASRNPRFWEHGWF</sequence>
<evidence type="ECO:0000256" key="1">
    <source>
        <dbReference type="ARBA" id="ARBA00004141"/>
    </source>
</evidence>
<feature type="transmembrane region" description="Helical" evidence="5">
    <location>
        <begin position="225"/>
        <end position="245"/>
    </location>
</feature>
<dbReference type="PANTHER" id="PTHR37422">
    <property type="entry name" value="TEICHURONIC ACID BIOSYNTHESIS PROTEIN TUAE"/>
    <property type="match status" value="1"/>
</dbReference>
<dbReference type="Proteomes" id="UP000197468">
    <property type="component" value="Unassembled WGS sequence"/>
</dbReference>
<accession>A0A246J761</accession>
<evidence type="ECO:0000259" key="6">
    <source>
        <dbReference type="Pfam" id="PF04932"/>
    </source>
</evidence>
<feature type="transmembrane region" description="Helical" evidence="5">
    <location>
        <begin position="350"/>
        <end position="368"/>
    </location>
</feature>
<dbReference type="InterPro" id="IPR007016">
    <property type="entry name" value="O-antigen_ligase-rel_domated"/>
</dbReference>
<evidence type="ECO:0000256" key="4">
    <source>
        <dbReference type="ARBA" id="ARBA00023136"/>
    </source>
</evidence>
<feature type="transmembrane region" description="Helical" evidence="5">
    <location>
        <begin position="29"/>
        <end position="47"/>
    </location>
</feature>
<feature type="transmembrane region" description="Helical" evidence="5">
    <location>
        <begin position="112"/>
        <end position="135"/>
    </location>
</feature>
<reference evidence="7 8" key="1">
    <citation type="journal article" date="2008" name="Int. J. Syst. Evol. Microbiol.">
        <title>Description of Roseateles aquatilis sp. nov. and Roseateles terrae sp. nov., in the class Betaproteobacteria, and emended description of the genus Roseateles.</title>
        <authorList>
            <person name="Gomila M."/>
            <person name="Bowien B."/>
            <person name="Falsen E."/>
            <person name="Moore E.R."/>
            <person name="Lalucat J."/>
        </authorList>
    </citation>
    <scope>NUCLEOTIDE SEQUENCE [LARGE SCALE GENOMIC DNA]</scope>
    <source>
        <strain evidence="7 8">CCUG 48205</strain>
    </source>
</reference>
<keyword evidence="4 5" id="KW-0472">Membrane</keyword>
<evidence type="ECO:0000256" key="3">
    <source>
        <dbReference type="ARBA" id="ARBA00022989"/>
    </source>
</evidence>
<evidence type="ECO:0000313" key="8">
    <source>
        <dbReference type="Proteomes" id="UP000197468"/>
    </source>
</evidence>
<dbReference type="AlphaFoldDB" id="A0A246J761"/>
<organism evidence="7 8">
    <name type="scientific">Roseateles aquatilis</name>
    <dbReference type="NCBI Taxonomy" id="431061"/>
    <lineage>
        <taxon>Bacteria</taxon>
        <taxon>Pseudomonadati</taxon>
        <taxon>Pseudomonadota</taxon>
        <taxon>Betaproteobacteria</taxon>
        <taxon>Burkholderiales</taxon>
        <taxon>Sphaerotilaceae</taxon>
        <taxon>Roseateles</taxon>
    </lineage>
</organism>
<evidence type="ECO:0000313" key="7">
    <source>
        <dbReference type="EMBL" id="OWQ88473.1"/>
    </source>
</evidence>